<evidence type="ECO:0000259" key="1">
    <source>
        <dbReference type="Pfam" id="PF13114"/>
    </source>
</evidence>
<gene>
    <name evidence="2" type="primary">recO</name>
    <name evidence="2" type="ORF">K4G57_01830</name>
</gene>
<evidence type="ECO:0000313" key="2">
    <source>
        <dbReference type="EMBL" id="MBX7490218.1"/>
    </source>
</evidence>
<dbReference type="Pfam" id="PF13114">
    <property type="entry name" value="RecO_N_2"/>
    <property type="match status" value="1"/>
</dbReference>
<dbReference type="Proteomes" id="UP000700059">
    <property type="component" value="Unassembled WGS sequence"/>
</dbReference>
<reference evidence="2 3" key="1">
    <citation type="submission" date="2021-08" db="EMBL/GenBank/DDBJ databases">
        <title>Helicobacter spp. isolated from feces of Anatolian Ground Squirrel (Spermophilus xanthoprymnus) in Turkey.</title>
        <authorList>
            <person name="Aydin F."/>
            <person name="Abay S."/>
            <person name="Kayman T."/>
            <person name="Karakaya E."/>
            <person name="Saticioglu I.B."/>
        </authorList>
    </citation>
    <scope>NUCLEOTIDE SEQUENCE [LARGE SCALE GENOMIC DNA]</scope>
    <source>
        <strain evidence="2 3">Faydin-H70</strain>
    </source>
</reference>
<feature type="domain" description="DNA replication/recombination mediator RecO N-terminal" evidence="1">
    <location>
        <begin position="1"/>
        <end position="71"/>
    </location>
</feature>
<sequence length="203" mass="23859">MQGYILSTTRVRDEDLLVRILTREKIYTLYRFYGARHSVVHLGHKIDFSMEKDMRGIGKLREPLHLAFSWERDTQKRYFWQQYLHLLNTHLRDITSLDSLYFDHLEEGAKRLEKENPKRCILNLYAQLLNFEGRKNTLQSCLICELPLGDNIILGRGLVCGHKGCMEGVLFARWQILAWLDLQGEFLDSNSVDCLWNLLTQGL</sequence>
<accession>A0ABS7JLE2</accession>
<proteinExistence type="predicted"/>
<keyword evidence="3" id="KW-1185">Reference proteome</keyword>
<protein>
    <submittedName>
        <fullName evidence="2">Recombination protein RecO</fullName>
    </submittedName>
</protein>
<dbReference type="EMBL" id="JAIGYQ010000002">
    <property type="protein sequence ID" value="MBX7490218.1"/>
    <property type="molecule type" value="Genomic_DNA"/>
</dbReference>
<comment type="caution">
    <text evidence="2">The sequence shown here is derived from an EMBL/GenBank/DDBJ whole genome shotgun (WGS) entry which is preliminary data.</text>
</comment>
<dbReference type="RefSeq" id="WP_221531599.1">
    <property type="nucleotide sequence ID" value="NZ_JAIGYP010000002.1"/>
</dbReference>
<organism evidence="2 3">
    <name type="scientific">Helicobacter turcicus</name>
    <dbReference type="NCBI Taxonomy" id="2867412"/>
    <lineage>
        <taxon>Bacteria</taxon>
        <taxon>Pseudomonadati</taxon>
        <taxon>Campylobacterota</taxon>
        <taxon>Epsilonproteobacteria</taxon>
        <taxon>Campylobacterales</taxon>
        <taxon>Helicobacteraceae</taxon>
        <taxon>Helicobacter</taxon>
    </lineage>
</organism>
<evidence type="ECO:0000313" key="3">
    <source>
        <dbReference type="Proteomes" id="UP000700059"/>
    </source>
</evidence>
<name>A0ABS7JLE2_9HELI</name>
<dbReference type="NCBIfam" id="NF010483">
    <property type="entry name" value="PRK13908.1"/>
    <property type="match status" value="1"/>
</dbReference>
<dbReference type="InterPro" id="IPR022572">
    <property type="entry name" value="DNA_rep/recomb_RecO_N"/>
</dbReference>